<dbReference type="Pfam" id="PF20434">
    <property type="entry name" value="BD-FAE"/>
    <property type="match status" value="1"/>
</dbReference>
<evidence type="ECO:0000256" key="1">
    <source>
        <dbReference type="ARBA" id="ARBA00010515"/>
    </source>
</evidence>
<gene>
    <name evidence="5" type="ORF">EHS13_09060</name>
</gene>
<dbReference type="EMBL" id="CP034235">
    <property type="protein sequence ID" value="QGQ95023.1"/>
    <property type="molecule type" value="Genomic_DNA"/>
</dbReference>
<proteinExistence type="inferred from homology"/>
<name>A0A6B8RHL3_9BACL</name>
<sequence>MMNEQSLMRTEFVYKTVSGTELRMLCTRPTDWQETDNRSAVVWIHGGGWTGGNAEMFIPHCDYFARRGAVSFSVQYRLADQLTGEKMPTLPAVTVADCLTDCKTAIRYLRKHARTLGIDPKRIVVAGDSAGGHLAASLGTIREYDAPNEELSISSKADVVIDCNGIVDMTLYWKQMIPNVWVHGESEDEISSWLARNELAKSLSPYYHVASGQPPVLILQGLQDTIVVPEDSVKYYEAHKKAGNHVKLVLYPESKHAFILYNYTATEAEVDRALAHIDEFLVTLGFLPNLSH</sequence>
<feature type="active site" evidence="3">
    <location>
        <position position="129"/>
    </location>
</feature>
<dbReference type="InterPro" id="IPR029058">
    <property type="entry name" value="AB_hydrolase_fold"/>
</dbReference>
<evidence type="ECO:0000256" key="2">
    <source>
        <dbReference type="ARBA" id="ARBA00022801"/>
    </source>
</evidence>
<evidence type="ECO:0000313" key="6">
    <source>
        <dbReference type="Proteomes" id="UP000426246"/>
    </source>
</evidence>
<feature type="domain" description="BD-FAE-like" evidence="4">
    <location>
        <begin position="34"/>
        <end position="236"/>
    </location>
</feature>
<comment type="similarity">
    <text evidence="1">Belongs to the 'GDXG' lipolytic enzyme family.</text>
</comment>
<keyword evidence="6" id="KW-1185">Reference proteome</keyword>
<dbReference type="KEGG" id="ppsc:EHS13_09060"/>
<evidence type="ECO:0000256" key="3">
    <source>
        <dbReference type="PROSITE-ProRule" id="PRU10038"/>
    </source>
</evidence>
<dbReference type="Gene3D" id="3.40.50.1820">
    <property type="entry name" value="alpha/beta hydrolase"/>
    <property type="match status" value="1"/>
</dbReference>
<evidence type="ECO:0000313" key="5">
    <source>
        <dbReference type="EMBL" id="QGQ95023.1"/>
    </source>
</evidence>
<dbReference type="PROSITE" id="PS01174">
    <property type="entry name" value="LIPASE_GDXG_SER"/>
    <property type="match status" value="1"/>
</dbReference>
<dbReference type="AlphaFoldDB" id="A0A6B8RHL3"/>
<organism evidence="5 6">
    <name type="scientific">Paenibacillus psychroresistens</name>
    <dbReference type="NCBI Taxonomy" id="1778678"/>
    <lineage>
        <taxon>Bacteria</taxon>
        <taxon>Bacillati</taxon>
        <taxon>Bacillota</taxon>
        <taxon>Bacilli</taxon>
        <taxon>Bacillales</taxon>
        <taxon>Paenibacillaceae</taxon>
        <taxon>Paenibacillus</taxon>
    </lineage>
</organism>
<dbReference type="OrthoDB" id="9815425at2"/>
<dbReference type="GO" id="GO:0016787">
    <property type="term" value="F:hydrolase activity"/>
    <property type="evidence" value="ECO:0007669"/>
    <property type="project" value="UniProtKB-KW"/>
</dbReference>
<dbReference type="Proteomes" id="UP000426246">
    <property type="component" value="Chromosome"/>
</dbReference>
<reference evidence="6" key="1">
    <citation type="submission" date="2018-11" db="EMBL/GenBank/DDBJ databases">
        <title>Complete genome sequence of Paenibacillus sp. ML311-T8.</title>
        <authorList>
            <person name="Nam Y.-D."/>
            <person name="Kang J."/>
            <person name="Chung W.-H."/>
            <person name="Park Y.S."/>
        </authorList>
    </citation>
    <scope>NUCLEOTIDE SEQUENCE [LARGE SCALE GENOMIC DNA]</scope>
    <source>
        <strain evidence="6">ML311-T8</strain>
    </source>
</reference>
<accession>A0A6B8RHL3</accession>
<dbReference type="SUPFAM" id="SSF53474">
    <property type="entry name" value="alpha/beta-Hydrolases"/>
    <property type="match status" value="1"/>
</dbReference>
<dbReference type="InterPro" id="IPR050300">
    <property type="entry name" value="GDXG_lipolytic_enzyme"/>
</dbReference>
<dbReference type="RefSeq" id="WP_155700038.1">
    <property type="nucleotide sequence ID" value="NZ_CP034235.1"/>
</dbReference>
<dbReference type="PANTHER" id="PTHR48081">
    <property type="entry name" value="AB HYDROLASE SUPERFAMILY PROTEIN C4A8.06C"/>
    <property type="match status" value="1"/>
</dbReference>
<evidence type="ECO:0000259" key="4">
    <source>
        <dbReference type="Pfam" id="PF20434"/>
    </source>
</evidence>
<dbReference type="InterPro" id="IPR033140">
    <property type="entry name" value="Lipase_GDXG_put_SER_AS"/>
</dbReference>
<protein>
    <submittedName>
        <fullName evidence="5">Alpha/beta hydrolase</fullName>
    </submittedName>
</protein>
<dbReference type="InterPro" id="IPR049492">
    <property type="entry name" value="BD-FAE-like_dom"/>
</dbReference>
<keyword evidence="2 5" id="KW-0378">Hydrolase</keyword>